<organism evidence="2 3">
    <name type="scientific">Asbolus verrucosus</name>
    <name type="common">Desert ironclad beetle</name>
    <dbReference type="NCBI Taxonomy" id="1661398"/>
    <lineage>
        <taxon>Eukaryota</taxon>
        <taxon>Metazoa</taxon>
        <taxon>Ecdysozoa</taxon>
        <taxon>Arthropoda</taxon>
        <taxon>Hexapoda</taxon>
        <taxon>Insecta</taxon>
        <taxon>Pterygota</taxon>
        <taxon>Neoptera</taxon>
        <taxon>Endopterygota</taxon>
        <taxon>Coleoptera</taxon>
        <taxon>Polyphaga</taxon>
        <taxon>Cucujiformia</taxon>
        <taxon>Tenebrionidae</taxon>
        <taxon>Pimeliinae</taxon>
        <taxon>Asbolus</taxon>
    </lineage>
</organism>
<feature type="region of interest" description="Disordered" evidence="1">
    <location>
        <begin position="23"/>
        <end position="63"/>
    </location>
</feature>
<evidence type="ECO:0000256" key="1">
    <source>
        <dbReference type="SAM" id="MobiDB-lite"/>
    </source>
</evidence>
<proteinExistence type="predicted"/>
<gene>
    <name evidence="2" type="ORF">BDFB_005056</name>
</gene>
<feature type="compositionally biased region" description="Polar residues" evidence="1">
    <location>
        <begin position="33"/>
        <end position="54"/>
    </location>
</feature>
<dbReference type="Proteomes" id="UP000292052">
    <property type="component" value="Unassembled WGS sequence"/>
</dbReference>
<dbReference type="OrthoDB" id="2107370at2759"/>
<accession>A0A482W1H0</accession>
<evidence type="ECO:0000313" key="3">
    <source>
        <dbReference type="Proteomes" id="UP000292052"/>
    </source>
</evidence>
<protein>
    <submittedName>
        <fullName evidence="2">Uncharacterized protein</fullName>
    </submittedName>
</protein>
<sequence length="154" mass="16669">MLCYNFRKETGTLKRGCGRRWTSLKQHPRSCSEPLTETGNSSGLSTPSTANTSPLPAAAGEGARKSNWQVIEHFSSKDKGSLSSSLIAVGSVSRSPPAKENGSAPNSSPELEGHEVEAELLVSANSKQSKGFFGKLLRLIKKLFSTHQFQNEQY</sequence>
<keyword evidence="3" id="KW-1185">Reference proteome</keyword>
<dbReference type="EMBL" id="QDEB01038096">
    <property type="protein sequence ID" value="RZC39011.1"/>
    <property type="molecule type" value="Genomic_DNA"/>
</dbReference>
<comment type="caution">
    <text evidence="2">The sequence shown here is derived from an EMBL/GenBank/DDBJ whole genome shotgun (WGS) entry which is preliminary data.</text>
</comment>
<name>A0A482W1H0_ASBVE</name>
<reference evidence="2 3" key="1">
    <citation type="submission" date="2017-03" db="EMBL/GenBank/DDBJ databases">
        <title>Genome of the blue death feigning beetle - Asbolus verrucosus.</title>
        <authorList>
            <person name="Rider S.D."/>
        </authorList>
    </citation>
    <scope>NUCLEOTIDE SEQUENCE [LARGE SCALE GENOMIC DNA]</scope>
    <source>
        <strain evidence="2">Butters</strain>
        <tissue evidence="2">Head and leg muscle</tissue>
    </source>
</reference>
<dbReference type="AlphaFoldDB" id="A0A482W1H0"/>
<evidence type="ECO:0000313" key="2">
    <source>
        <dbReference type="EMBL" id="RZC39011.1"/>
    </source>
</evidence>
<feature type="region of interest" description="Disordered" evidence="1">
    <location>
        <begin position="88"/>
        <end position="112"/>
    </location>
</feature>
<dbReference type="STRING" id="1661398.A0A482W1H0"/>